<sequence length="66" mass="7106">MAKCSELLKILGNTRSVSAEVCLSGLGKIALFLVAFLVRSLTQFAKPRRVGHLTSDDGYSSDFSEA</sequence>
<reference evidence="2 3" key="1">
    <citation type="submission" date="2019-03" db="EMBL/GenBank/DDBJ databases">
        <title>An improved genome assembly of the fluke Schistosoma japonicum.</title>
        <authorList>
            <person name="Hu W."/>
            <person name="Luo F."/>
            <person name="Yin M."/>
            <person name="Mo X."/>
            <person name="Sun C."/>
            <person name="Wu Q."/>
            <person name="Zhu B."/>
            <person name="Xiang M."/>
            <person name="Wang J."/>
            <person name="Wang Y."/>
            <person name="Zhang T."/>
            <person name="Xu B."/>
            <person name="Zheng H."/>
            <person name="Feng Z."/>
        </authorList>
    </citation>
    <scope>NUCLEOTIDE SEQUENCE [LARGE SCALE GENOMIC DNA]</scope>
    <source>
        <strain evidence="2">HuSjv2</strain>
        <tissue evidence="2">Worms</tissue>
    </source>
</reference>
<gene>
    <name evidence="2" type="ORF">EWB00_004063</name>
</gene>
<keyword evidence="3" id="KW-1185">Reference proteome</keyword>
<accession>A0A4Z2D6Q0</accession>
<keyword evidence="1" id="KW-0812">Transmembrane</keyword>
<evidence type="ECO:0000256" key="1">
    <source>
        <dbReference type="SAM" id="Phobius"/>
    </source>
</evidence>
<evidence type="ECO:0000313" key="3">
    <source>
        <dbReference type="Proteomes" id="UP000311919"/>
    </source>
</evidence>
<protein>
    <submittedName>
        <fullName evidence="2">Uncharacterized protein</fullName>
    </submittedName>
</protein>
<comment type="caution">
    <text evidence="2">The sequence shown here is derived from an EMBL/GenBank/DDBJ whole genome shotgun (WGS) entry which is preliminary data.</text>
</comment>
<proteinExistence type="predicted"/>
<organism evidence="2 3">
    <name type="scientific">Schistosoma japonicum</name>
    <name type="common">Blood fluke</name>
    <dbReference type="NCBI Taxonomy" id="6182"/>
    <lineage>
        <taxon>Eukaryota</taxon>
        <taxon>Metazoa</taxon>
        <taxon>Spiralia</taxon>
        <taxon>Lophotrochozoa</taxon>
        <taxon>Platyhelminthes</taxon>
        <taxon>Trematoda</taxon>
        <taxon>Digenea</taxon>
        <taxon>Strigeidida</taxon>
        <taxon>Schistosomatoidea</taxon>
        <taxon>Schistosomatidae</taxon>
        <taxon>Schistosoma</taxon>
    </lineage>
</organism>
<feature type="transmembrane region" description="Helical" evidence="1">
    <location>
        <begin position="17"/>
        <end position="38"/>
    </location>
</feature>
<name>A0A4Z2D6Q0_SCHJA</name>
<evidence type="ECO:0000313" key="2">
    <source>
        <dbReference type="EMBL" id="TNN12119.1"/>
    </source>
</evidence>
<dbReference type="EMBL" id="SKCS01000262">
    <property type="protein sequence ID" value="TNN12119.1"/>
    <property type="molecule type" value="Genomic_DNA"/>
</dbReference>
<dbReference type="Proteomes" id="UP000311919">
    <property type="component" value="Unassembled WGS sequence"/>
</dbReference>
<dbReference type="AlphaFoldDB" id="A0A4Z2D6Q0"/>
<keyword evidence="1" id="KW-0472">Membrane</keyword>
<keyword evidence="1" id="KW-1133">Transmembrane helix</keyword>